<feature type="transmembrane region" description="Helical" evidence="1">
    <location>
        <begin position="93"/>
        <end position="110"/>
    </location>
</feature>
<evidence type="ECO:0000313" key="2">
    <source>
        <dbReference type="EMBL" id="OEG09797.1"/>
    </source>
</evidence>
<accession>A0A1E5GAV9</accession>
<evidence type="ECO:0000313" key="3">
    <source>
        <dbReference type="Proteomes" id="UP000095094"/>
    </source>
</evidence>
<evidence type="ECO:0008006" key="4">
    <source>
        <dbReference type="Google" id="ProtNLM"/>
    </source>
</evidence>
<keyword evidence="3" id="KW-1185">Reference proteome</keyword>
<reference evidence="3" key="1">
    <citation type="submission" date="2016-09" db="EMBL/GenBank/DDBJ databases">
        <authorList>
            <person name="Gulvik C.A."/>
        </authorList>
    </citation>
    <scope>NUCLEOTIDE SEQUENCE [LARGE SCALE GENOMIC DNA]</scope>
    <source>
        <strain evidence="3">LMG 8895</strain>
    </source>
</reference>
<comment type="caution">
    <text evidence="2">The sequence shown here is derived from an EMBL/GenBank/DDBJ whole genome shotgun (WGS) entry which is preliminary data.</text>
</comment>
<sequence length="139" mass="16451">MRIINYLKETFRLTSLIFTTLVIINFFIQSEGLTHSLGYMLLIAAISSSLHFLIMDNDKYSNRRILLNQVFYVFIICSQITLANHLLHWELGVRGLLLNFVIVILIYIFIRFIMYSNDRKEADEINQFIQKRRGRDKSV</sequence>
<keyword evidence="1" id="KW-1133">Transmembrane helix</keyword>
<keyword evidence="1" id="KW-0812">Transmembrane</keyword>
<proteinExistence type="predicted"/>
<protein>
    <recommendedName>
        <fullName evidence="4">DUF3021 domain-containing protein</fullName>
    </recommendedName>
</protein>
<feature type="transmembrane region" description="Helical" evidence="1">
    <location>
        <begin position="66"/>
        <end position="87"/>
    </location>
</feature>
<dbReference type="Proteomes" id="UP000095094">
    <property type="component" value="Unassembled WGS sequence"/>
</dbReference>
<organism evidence="2 3">
    <name type="scientific">Enterococcus termitis</name>
    <dbReference type="NCBI Taxonomy" id="332950"/>
    <lineage>
        <taxon>Bacteria</taxon>
        <taxon>Bacillati</taxon>
        <taxon>Bacillota</taxon>
        <taxon>Bacilli</taxon>
        <taxon>Lactobacillales</taxon>
        <taxon>Enterococcaceae</taxon>
        <taxon>Enterococcus</taxon>
    </lineage>
</organism>
<keyword evidence="1" id="KW-0472">Membrane</keyword>
<evidence type="ECO:0000256" key="1">
    <source>
        <dbReference type="SAM" id="Phobius"/>
    </source>
</evidence>
<feature type="transmembrane region" description="Helical" evidence="1">
    <location>
        <begin position="36"/>
        <end position="54"/>
    </location>
</feature>
<dbReference type="InterPro" id="IPR021560">
    <property type="entry name" value="DUF3021"/>
</dbReference>
<dbReference type="AlphaFoldDB" id="A0A1E5GAV9"/>
<dbReference type="EMBL" id="MIJY01000044">
    <property type="protein sequence ID" value="OEG09797.1"/>
    <property type="molecule type" value="Genomic_DNA"/>
</dbReference>
<gene>
    <name evidence="2" type="ORF">BCR25_09830</name>
</gene>
<feature type="transmembrane region" description="Helical" evidence="1">
    <location>
        <begin position="12"/>
        <end position="30"/>
    </location>
</feature>
<dbReference type="RefSeq" id="WP_069664550.1">
    <property type="nucleotide sequence ID" value="NZ_JBHUJJ010000001.1"/>
</dbReference>
<name>A0A1E5GAV9_9ENTE</name>
<dbReference type="Pfam" id="PF11457">
    <property type="entry name" value="DUF3021"/>
    <property type="match status" value="1"/>
</dbReference>